<gene>
    <name evidence="1" type="ORF">DCF25_07235</name>
</gene>
<reference evidence="2" key="1">
    <citation type="submission" date="2018-04" db="EMBL/GenBank/DDBJ databases">
        <authorList>
            <person name="Cornet L."/>
        </authorList>
    </citation>
    <scope>NUCLEOTIDE SEQUENCE [LARGE SCALE GENOMIC DNA]</scope>
</reference>
<proteinExistence type="predicted"/>
<organism evidence="1 2">
    <name type="scientific">Leptolyngbya foveolarum</name>
    <dbReference type="NCBI Taxonomy" id="47253"/>
    <lineage>
        <taxon>Bacteria</taxon>
        <taxon>Bacillati</taxon>
        <taxon>Cyanobacteriota</taxon>
        <taxon>Cyanophyceae</taxon>
        <taxon>Leptolyngbyales</taxon>
        <taxon>Leptolyngbyaceae</taxon>
        <taxon>Leptolyngbya group</taxon>
        <taxon>Leptolyngbya</taxon>
    </lineage>
</organism>
<evidence type="ECO:0008006" key="3">
    <source>
        <dbReference type="Google" id="ProtNLM"/>
    </source>
</evidence>
<accession>A0A2W4WCA3</accession>
<name>A0A2W4WCA3_9CYAN</name>
<dbReference type="Proteomes" id="UP000249354">
    <property type="component" value="Unassembled WGS sequence"/>
</dbReference>
<dbReference type="AlphaFoldDB" id="A0A2W4WCA3"/>
<evidence type="ECO:0000313" key="2">
    <source>
        <dbReference type="Proteomes" id="UP000249354"/>
    </source>
</evidence>
<dbReference type="Pfam" id="PF01724">
    <property type="entry name" value="DUF29"/>
    <property type="match status" value="1"/>
</dbReference>
<sequence>MRRNARYLSSGDRPKLNALLRLREDSPSLKPYLGEAITHAYLNTKDLTVGETNLASATSPEPSPYSWREAINQQFYPGESDELLGEW</sequence>
<comment type="caution">
    <text evidence="1">The sequence shown here is derived from an EMBL/GenBank/DDBJ whole genome shotgun (WGS) entry which is preliminary data.</text>
</comment>
<dbReference type="EMBL" id="QBMC01000034">
    <property type="protein sequence ID" value="PZO20055.1"/>
    <property type="molecule type" value="Genomic_DNA"/>
</dbReference>
<evidence type="ECO:0000313" key="1">
    <source>
        <dbReference type="EMBL" id="PZO20055.1"/>
    </source>
</evidence>
<reference evidence="1 2" key="2">
    <citation type="submission" date="2018-06" db="EMBL/GenBank/DDBJ databases">
        <title>Metagenomic assembly of (sub)arctic Cyanobacteria and their associated microbiome from non-axenic cultures.</title>
        <authorList>
            <person name="Baurain D."/>
        </authorList>
    </citation>
    <scope>NUCLEOTIDE SEQUENCE [LARGE SCALE GENOMIC DNA]</scope>
    <source>
        <strain evidence="1">ULC129bin1</strain>
    </source>
</reference>
<protein>
    <recommendedName>
        <fullName evidence="3">DUF29 domain-containing protein</fullName>
    </recommendedName>
</protein>